<evidence type="ECO:0000256" key="2">
    <source>
        <dbReference type="ARBA" id="ARBA00022723"/>
    </source>
</evidence>
<evidence type="ECO:0000256" key="3">
    <source>
        <dbReference type="ARBA" id="ARBA00022741"/>
    </source>
</evidence>
<dbReference type="CDD" id="cd18793">
    <property type="entry name" value="SF2_C_SNF"/>
    <property type="match status" value="1"/>
</dbReference>
<dbReference type="SMART" id="SM00487">
    <property type="entry name" value="DEXDc"/>
    <property type="match status" value="1"/>
</dbReference>
<dbReference type="GO" id="GO:0004386">
    <property type="term" value="F:helicase activity"/>
    <property type="evidence" value="ECO:0007669"/>
    <property type="project" value="UniProtKB-KW"/>
</dbReference>
<dbReference type="PROSITE" id="PS51194">
    <property type="entry name" value="HELICASE_CTER"/>
    <property type="match status" value="1"/>
</dbReference>
<dbReference type="InterPro" id="IPR000330">
    <property type="entry name" value="SNF2_N"/>
</dbReference>
<dbReference type="GO" id="GO:0006289">
    <property type="term" value="P:nucleotide-excision repair"/>
    <property type="evidence" value="ECO:0007669"/>
    <property type="project" value="TreeGrafter"/>
</dbReference>
<keyword evidence="5" id="KW-0378">Hydrolase</keyword>
<dbReference type="Gene3D" id="3.30.40.10">
    <property type="entry name" value="Zinc/RING finger domain, C3HC4 (zinc finger)"/>
    <property type="match status" value="1"/>
</dbReference>
<feature type="compositionally biased region" description="Low complexity" evidence="10">
    <location>
        <begin position="14"/>
        <end position="27"/>
    </location>
</feature>
<evidence type="ECO:0000259" key="13">
    <source>
        <dbReference type="PROSITE" id="PS51194"/>
    </source>
</evidence>
<evidence type="ECO:0000256" key="5">
    <source>
        <dbReference type="ARBA" id="ARBA00022801"/>
    </source>
</evidence>
<dbReference type="InterPro" id="IPR050628">
    <property type="entry name" value="SNF2_RAD54_helicase_TF"/>
</dbReference>
<keyword evidence="2" id="KW-0479">Metal-binding</keyword>
<feature type="compositionally biased region" description="Acidic residues" evidence="10">
    <location>
        <begin position="130"/>
        <end position="145"/>
    </location>
</feature>
<feature type="compositionally biased region" description="Acidic residues" evidence="10">
    <location>
        <begin position="65"/>
        <end position="74"/>
    </location>
</feature>
<dbReference type="InterPro" id="IPR013083">
    <property type="entry name" value="Znf_RING/FYVE/PHD"/>
</dbReference>
<feature type="compositionally biased region" description="Polar residues" evidence="10">
    <location>
        <begin position="174"/>
        <end position="190"/>
    </location>
</feature>
<dbReference type="GO" id="GO:0016787">
    <property type="term" value="F:hydrolase activity"/>
    <property type="evidence" value="ECO:0007669"/>
    <property type="project" value="UniProtKB-KW"/>
</dbReference>
<proteinExistence type="inferred from homology"/>
<dbReference type="Gene3D" id="3.40.50.300">
    <property type="entry name" value="P-loop containing nucleotide triphosphate hydrolases"/>
    <property type="match status" value="1"/>
</dbReference>
<dbReference type="EMBL" id="JAYKXP010000013">
    <property type="protein sequence ID" value="KAK7051226.1"/>
    <property type="molecule type" value="Genomic_DNA"/>
</dbReference>
<dbReference type="InterPro" id="IPR001650">
    <property type="entry name" value="Helicase_C-like"/>
</dbReference>
<dbReference type="SMART" id="SM00490">
    <property type="entry name" value="HELICc"/>
    <property type="match status" value="1"/>
</dbReference>
<dbReference type="SUPFAM" id="SSF52540">
    <property type="entry name" value="P-loop containing nucleoside triphosphate hydrolases"/>
    <property type="match status" value="2"/>
</dbReference>
<feature type="compositionally biased region" description="Basic and acidic residues" evidence="10">
    <location>
        <begin position="317"/>
        <end position="334"/>
    </location>
</feature>
<dbReference type="PROSITE" id="PS50089">
    <property type="entry name" value="ZF_RING_2"/>
    <property type="match status" value="1"/>
</dbReference>
<dbReference type="GO" id="GO:0005524">
    <property type="term" value="F:ATP binding"/>
    <property type="evidence" value="ECO:0007669"/>
    <property type="project" value="UniProtKB-KW"/>
</dbReference>
<evidence type="ECO:0000256" key="10">
    <source>
        <dbReference type="SAM" id="MobiDB-lite"/>
    </source>
</evidence>
<protein>
    <submittedName>
        <fullName evidence="14">DNA repair protein rad16</fullName>
    </submittedName>
</protein>
<keyword evidence="3" id="KW-0547">Nucleotide-binding</keyword>
<feature type="compositionally biased region" description="Basic residues" evidence="10">
    <location>
        <begin position="287"/>
        <end position="296"/>
    </location>
</feature>
<dbReference type="PANTHER" id="PTHR45626">
    <property type="entry name" value="TRANSCRIPTION TERMINATION FACTOR 2-RELATED"/>
    <property type="match status" value="1"/>
</dbReference>
<feature type="domain" description="RING-type" evidence="11">
    <location>
        <begin position="749"/>
        <end position="790"/>
    </location>
</feature>
<accession>A0AAW0DIU0</accession>
<evidence type="ECO:0000256" key="7">
    <source>
        <dbReference type="ARBA" id="ARBA00022833"/>
    </source>
</evidence>
<dbReference type="GO" id="GO:0005634">
    <property type="term" value="C:nucleus"/>
    <property type="evidence" value="ECO:0007669"/>
    <property type="project" value="TreeGrafter"/>
</dbReference>
<organism evidence="14 15">
    <name type="scientific">Paramarasmius palmivorus</name>
    <dbReference type="NCBI Taxonomy" id="297713"/>
    <lineage>
        <taxon>Eukaryota</taxon>
        <taxon>Fungi</taxon>
        <taxon>Dikarya</taxon>
        <taxon>Basidiomycota</taxon>
        <taxon>Agaricomycotina</taxon>
        <taxon>Agaricomycetes</taxon>
        <taxon>Agaricomycetidae</taxon>
        <taxon>Agaricales</taxon>
        <taxon>Marasmiineae</taxon>
        <taxon>Marasmiaceae</taxon>
        <taxon>Paramarasmius</taxon>
    </lineage>
</organism>
<evidence type="ECO:0000256" key="4">
    <source>
        <dbReference type="ARBA" id="ARBA00022771"/>
    </source>
</evidence>
<dbReference type="PANTHER" id="PTHR45626:SF12">
    <property type="entry name" value="DNA REPAIR PROTEIN RAD16"/>
    <property type="match status" value="1"/>
</dbReference>
<evidence type="ECO:0000259" key="11">
    <source>
        <dbReference type="PROSITE" id="PS50089"/>
    </source>
</evidence>
<evidence type="ECO:0000256" key="8">
    <source>
        <dbReference type="ARBA" id="ARBA00022840"/>
    </source>
</evidence>
<feature type="domain" description="Helicase ATP-binding" evidence="12">
    <location>
        <begin position="412"/>
        <end position="578"/>
    </location>
</feature>
<evidence type="ECO:0000256" key="9">
    <source>
        <dbReference type="PROSITE-ProRule" id="PRU00175"/>
    </source>
</evidence>
<feature type="region of interest" description="Disordered" evidence="10">
    <location>
        <begin position="1"/>
        <end position="239"/>
    </location>
</feature>
<keyword evidence="15" id="KW-1185">Reference proteome</keyword>
<dbReference type="PROSITE" id="PS51192">
    <property type="entry name" value="HELICASE_ATP_BIND_1"/>
    <property type="match status" value="1"/>
</dbReference>
<dbReference type="Gene3D" id="3.40.50.10810">
    <property type="entry name" value="Tandem AAA-ATPase domain"/>
    <property type="match status" value="1"/>
</dbReference>
<dbReference type="Pfam" id="PF00176">
    <property type="entry name" value="SNF2-rel_dom"/>
    <property type="match status" value="1"/>
</dbReference>
<dbReference type="InterPro" id="IPR038718">
    <property type="entry name" value="SNF2-like_sf"/>
</dbReference>
<feature type="region of interest" description="Disordered" evidence="10">
    <location>
        <begin position="253"/>
        <end position="307"/>
    </location>
</feature>
<comment type="caution">
    <text evidence="14">The sequence shown here is derived from an EMBL/GenBank/DDBJ whole genome shotgun (WGS) entry which is preliminary data.</text>
</comment>
<feature type="compositionally biased region" description="Low complexity" evidence="10">
    <location>
        <begin position="112"/>
        <end position="124"/>
    </location>
</feature>
<evidence type="ECO:0000256" key="1">
    <source>
        <dbReference type="ARBA" id="ARBA00007025"/>
    </source>
</evidence>
<sequence length="1000" mass="111857">MPPRTRRSIREAVSPSPSTTATTNPSPLFSTRTSTANTPPSEAEPKEQVKTTRATRASAKRKAETDDEPEDTDEEKITSRGGGKRRTTSNRAYVEMPVAKKRKTRGTSVSSAKATNKGKGKATAFSTPAESDEELDSEPELEYDENQSLNDSDDSHSEFIDSDAENESGVPDDNANSAYDSDQPLRNTRSSPRKPITAVVSDSEDEEIMLSAAIQLSRGEAARDGAGPSSGKGRVANAEAIRRAEAAERRIAKAARSGFEVDDTAMDVDDDGDSDSAISSEEELPQKRKGKGKGKATSKVANSGNKVMTVAQMRKARREEKRRLKSENGDLKQAERALRSKLGRKLTPAEKSTLALHKHHAELKDVWGDLEATIKIIDPVKAEQPAGIKLNLLPFQLESLYWMRKQEEGVWHGGMLADEMGMGKTIQIIALLVSDRKKPNLVVAPTVAIMQWRNEIEAHTDPNLKVLVWHGASRESDIKELKKYDVVLTTYSVLESAFRKQQSGFKRSGKIIKEKSPVHQIQWNRVILDEAHNIKERSTNTAKAAFELQADRRWCLSGTPLQNRVGELYSLVRFLGGDPFSYYFCKRCDCKSLHWKFSDKRTCDDCGHSPMQHTCFWNNEILSPIQKHGMLGPGKPAFKKLKILLDRMMLRRTKLQRADDLGLPPRTVLVRNDYFSPEEKELYLSLFSDAKRQFGTYLDQGTVLNSENCRICQGLTRMRQMACHPDLVIRSKNNAGKFITEDVGEATLCRICNDVAEDAIQAKCRHIFDRECIKQYLNTAIEQNPACPVCFVPLTIDLEAPALDLEANLPDVRQGILGRLDLDKWKSSTKIEALVEELSNLRNQDASTKSIVFSQFVNFLDLIAYRLKKAGFNICRLEGTMSPQARDATIKHFMNNVEVTVFLVSLKAGGVALNLTEASRVYLMDSWWNPAVEFQAMDRIHRLGQHRPVKAIKLVVEDSIESRIVQLQEKKSAMVDATLSPDDSAMGRLTPEDLSFLFRL</sequence>
<keyword evidence="6" id="KW-0347">Helicase</keyword>
<evidence type="ECO:0000313" key="15">
    <source>
        <dbReference type="Proteomes" id="UP001383192"/>
    </source>
</evidence>
<dbReference type="SUPFAM" id="SSF57850">
    <property type="entry name" value="RING/U-box"/>
    <property type="match status" value="1"/>
</dbReference>
<keyword evidence="4 9" id="KW-0863">Zinc-finger</keyword>
<dbReference type="GO" id="GO:0008270">
    <property type="term" value="F:zinc ion binding"/>
    <property type="evidence" value="ECO:0007669"/>
    <property type="project" value="UniProtKB-KW"/>
</dbReference>
<dbReference type="InterPro" id="IPR027417">
    <property type="entry name" value="P-loop_NTPase"/>
</dbReference>
<dbReference type="InterPro" id="IPR001841">
    <property type="entry name" value="Znf_RING"/>
</dbReference>
<dbReference type="CDD" id="cd18008">
    <property type="entry name" value="DEXDc_SHPRH-like"/>
    <property type="match status" value="1"/>
</dbReference>
<evidence type="ECO:0000259" key="12">
    <source>
        <dbReference type="PROSITE" id="PS51192"/>
    </source>
</evidence>
<feature type="domain" description="Helicase C-terminal" evidence="13">
    <location>
        <begin position="833"/>
        <end position="987"/>
    </location>
</feature>
<feature type="compositionally biased region" description="Acidic residues" evidence="10">
    <location>
        <begin position="260"/>
        <end position="274"/>
    </location>
</feature>
<feature type="region of interest" description="Disordered" evidence="10">
    <location>
        <begin position="315"/>
        <end position="334"/>
    </location>
</feature>
<feature type="compositionally biased region" description="Polar residues" evidence="10">
    <location>
        <begin position="28"/>
        <end position="40"/>
    </location>
</feature>
<gene>
    <name evidence="14" type="primary">RAD16</name>
    <name evidence="14" type="ORF">VNI00_004726</name>
</gene>
<name>A0AAW0DIU0_9AGAR</name>
<dbReference type="Proteomes" id="UP001383192">
    <property type="component" value="Unassembled WGS sequence"/>
</dbReference>
<keyword evidence="8" id="KW-0067">ATP-binding</keyword>
<dbReference type="SMART" id="SM00184">
    <property type="entry name" value="RING"/>
    <property type="match status" value="1"/>
</dbReference>
<dbReference type="Pfam" id="PF00097">
    <property type="entry name" value="zf-C3HC4"/>
    <property type="match status" value="1"/>
</dbReference>
<evidence type="ECO:0000256" key="6">
    <source>
        <dbReference type="ARBA" id="ARBA00022806"/>
    </source>
</evidence>
<dbReference type="AlphaFoldDB" id="A0AAW0DIU0"/>
<evidence type="ECO:0000313" key="14">
    <source>
        <dbReference type="EMBL" id="KAK7051226.1"/>
    </source>
</evidence>
<dbReference type="InterPro" id="IPR018957">
    <property type="entry name" value="Znf_C3HC4_RING-type"/>
</dbReference>
<dbReference type="InterPro" id="IPR049730">
    <property type="entry name" value="SNF2/RAD54-like_C"/>
</dbReference>
<dbReference type="Pfam" id="PF00271">
    <property type="entry name" value="Helicase_C"/>
    <property type="match status" value="1"/>
</dbReference>
<reference evidence="14 15" key="1">
    <citation type="submission" date="2024-01" db="EMBL/GenBank/DDBJ databases">
        <title>A draft genome for a cacao thread blight-causing isolate of Paramarasmius palmivorus.</title>
        <authorList>
            <person name="Baruah I.K."/>
            <person name="Bukari Y."/>
            <person name="Amoako-Attah I."/>
            <person name="Meinhardt L.W."/>
            <person name="Bailey B.A."/>
            <person name="Cohen S.P."/>
        </authorList>
    </citation>
    <scope>NUCLEOTIDE SEQUENCE [LARGE SCALE GENOMIC DNA]</scope>
    <source>
        <strain evidence="14 15">GH-12</strain>
    </source>
</reference>
<dbReference type="InterPro" id="IPR014001">
    <property type="entry name" value="Helicase_ATP-bd"/>
</dbReference>
<dbReference type="GO" id="GO:0008094">
    <property type="term" value="F:ATP-dependent activity, acting on DNA"/>
    <property type="evidence" value="ECO:0007669"/>
    <property type="project" value="TreeGrafter"/>
</dbReference>
<keyword evidence="7" id="KW-0862">Zinc</keyword>
<comment type="similarity">
    <text evidence="1">Belongs to the SNF2/RAD54 helicase family.</text>
</comment>